<keyword evidence="14" id="KW-1185">Reference proteome</keyword>
<evidence type="ECO:0000259" key="12">
    <source>
        <dbReference type="PROSITE" id="PS50110"/>
    </source>
</evidence>
<dbReference type="SMART" id="SM00448">
    <property type="entry name" value="REC"/>
    <property type="match status" value="1"/>
</dbReference>
<evidence type="ECO:0000256" key="10">
    <source>
        <dbReference type="PROSITE-ProRule" id="PRU00169"/>
    </source>
</evidence>
<evidence type="ECO:0000256" key="1">
    <source>
        <dbReference type="ARBA" id="ARBA00004496"/>
    </source>
</evidence>
<dbReference type="PROSITE" id="PS01124">
    <property type="entry name" value="HTH_ARAC_FAMILY_2"/>
    <property type="match status" value="1"/>
</dbReference>
<dbReference type="RefSeq" id="WP_260978547.1">
    <property type="nucleotide sequence ID" value="NZ_JAODBU010000004.1"/>
</dbReference>
<evidence type="ECO:0000256" key="5">
    <source>
        <dbReference type="ARBA" id="ARBA00023012"/>
    </source>
</evidence>
<sequence length="502" mass="57116">MIFHLLIVDDESIFRKGLSEYINWETYDCVVSATAKNGTEAIEIIESTPIDIVITDVRMPSLDGIGLAKYIYENHPEISVIILSGYSEFEYARSAIQYNVAEYLLKPAAKTDVINAVQNVAKKLIESKSSISKSEQAFLKDQFFQELTDHVVPDDSLNKLSDFDINLNNYYVAAFQLPDDMSMVGTLKDIIIDNKLNSYCFRYNNLIINVYFDYENEDTSAIIDNCNTIVSSFKKFTSLNVNAGISGYHHSARDFSTAISEAILALSLNFYSSAHVVEFSSDYVAGKETFSADINLLLHDFENSVIQLDFKSASDILGSIFNKLENNFSDENTVRSICTQIYLICYRVMLKSNTLPTEDEYINKINSVSDFFQLKETVRNLIDDVKKQLTQSSKKYSSFIEETIIYIKEHIADDLSLELIAQNVHTNESYLSRTFKKECGHSIVSYITMLRISMAKDFLANTNLKTFEISDKIGIHDPAYFSVIFKKNTGLSPKDYRNQFVR</sequence>
<name>A0ABT2LZ35_9FIRM</name>
<dbReference type="InterPro" id="IPR011006">
    <property type="entry name" value="CheY-like_superfamily"/>
</dbReference>
<proteinExistence type="predicted"/>
<comment type="function">
    <text evidence="9">May play the central regulatory role in sporulation. It may be an element of the effector pathway responsible for the activation of sporulation genes in response to nutritional stress. Spo0A may act in concert with spo0H (a sigma factor) to control the expression of some genes that are critical to the sporulation process.</text>
</comment>
<dbReference type="Pfam" id="PF12833">
    <property type="entry name" value="HTH_18"/>
    <property type="match status" value="1"/>
</dbReference>
<keyword evidence="4 10" id="KW-0597">Phosphoprotein</keyword>
<dbReference type="PANTHER" id="PTHR42713:SF3">
    <property type="entry name" value="TRANSCRIPTIONAL REGULATORY PROTEIN HPTR"/>
    <property type="match status" value="1"/>
</dbReference>
<dbReference type="Proteomes" id="UP001431199">
    <property type="component" value="Unassembled WGS sequence"/>
</dbReference>
<feature type="domain" description="HTH araC/xylS-type" evidence="11">
    <location>
        <begin position="401"/>
        <end position="499"/>
    </location>
</feature>
<keyword evidence="3" id="KW-0963">Cytoplasm</keyword>
<evidence type="ECO:0000256" key="3">
    <source>
        <dbReference type="ARBA" id="ARBA00022490"/>
    </source>
</evidence>
<keyword evidence="5" id="KW-0902">Two-component regulatory system</keyword>
<evidence type="ECO:0000256" key="8">
    <source>
        <dbReference type="ARBA" id="ARBA00023163"/>
    </source>
</evidence>
<gene>
    <name evidence="13" type="ORF">N5B56_05605</name>
</gene>
<dbReference type="Pfam" id="PF00072">
    <property type="entry name" value="Response_reg"/>
    <property type="match status" value="1"/>
</dbReference>
<dbReference type="InterPro" id="IPR018060">
    <property type="entry name" value="HTH_AraC"/>
</dbReference>
<dbReference type="PROSITE" id="PS50110">
    <property type="entry name" value="RESPONSE_REGULATORY"/>
    <property type="match status" value="1"/>
</dbReference>
<dbReference type="PANTHER" id="PTHR42713">
    <property type="entry name" value="HISTIDINE KINASE-RELATED"/>
    <property type="match status" value="1"/>
</dbReference>
<keyword evidence="8" id="KW-0804">Transcription</keyword>
<feature type="domain" description="Response regulatory" evidence="12">
    <location>
        <begin position="4"/>
        <end position="121"/>
    </location>
</feature>
<protein>
    <recommendedName>
        <fullName evidence="2">Stage 0 sporulation protein A homolog</fullName>
    </recommendedName>
</protein>
<dbReference type="SMART" id="SM00342">
    <property type="entry name" value="HTH_ARAC"/>
    <property type="match status" value="1"/>
</dbReference>
<reference evidence="13" key="1">
    <citation type="submission" date="2022-09" db="EMBL/GenBank/DDBJ databases">
        <title>Eubacterium sp. LFL-14 isolated from human feces.</title>
        <authorList>
            <person name="Liu F."/>
        </authorList>
    </citation>
    <scope>NUCLEOTIDE SEQUENCE</scope>
    <source>
        <strain evidence="13">LFL-14</strain>
    </source>
</reference>
<evidence type="ECO:0000256" key="4">
    <source>
        <dbReference type="ARBA" id="ARBA00022553"/>
    </source>
</evidence>
<dbReference type="CDD" id="cd17536">
    <property type="entry name" value="REC_YesN-like"/>
    <property type="match status" value="1"/>
</dbReference>
<dbReference type="InterPro" id="IPR051552">
    <property type="entry name" value="HptR"/>
</dbReference>
<keyword evidence="7" id="KW-0238">DNA-binding</keyword>
<organism evidence="13 14">
    <name type="scientific">Eubacterium album</name>
    <dbReference type="NCBI Taxonomy" id="2978477"/>
    <lineage>
        <taxon>Bacteria</taxon>
        <taxon>Bacillati</taxon>
        <taxon>Bacillota</taxon>
        <taxon>Clostridia</taxon>
        <taxon>Eubacteriales</taxon>
        <taxon>Eubacteriaceae</taxon>
        <taxon>Eubacterium</taxon>
    </lineage>
</organism>
<dbReference type="InterPro" id="IPR009057">
    <property type="entry name" value="Homeodomain-like_sf"/>
</dbReference>
<dbReference type="EMBL" id="JAODBU010000004">
    <property type="protein sequence ID" value="MCT7398562.1"/>
    <property type="molecule type" value="Genomic_DNA"/>
</dbReference>
<feature type="modified residue" description="4-aspartylphosphate" evidence="10">
    <location>
        <position position="56"/>
    </location>
</feature>
<evidence type="ECO:0000313" key="13">
    <source>
        <dbReference type="EMBL" id="MCT7398562.1"/>
    </source>
</evidence>
<dbReference type="Gene3D" id="3.40.50.2300">
    <property type="match status" value="1"/>
</dbReference>
<keyword evidence="6" id="KW-0805">Transcription regulation</keyword>
<evidence type="ECO:0000313" key="14">
    <source>
        <dbReference type="Proteomes" id="UP001431199"/>
    </source>
</evidence>
<evidence type="ECO:0000256" key="6">
    <source>
        <dbReference type="ARBA" id="ARBA00023015"/>
    </source>
</evidence>
<dbReference type="Gene3D" id="1.10.10.60">
    <property type="entry name" value="Homeodomain-like"/>
    <property type="match status" value="2"/>
</dbReference>
<evidence type="ECO:0000259" key="11">
    <source>
        <dbReference type="PROSITE" id="PS01124"/>
    </source>
</evidence>
<accession>A0ABT2LZ35</accession>
<comment type="subcellular location">
    <subcellularLocation>
        <location evidence="1">Cytoplasm</location>
    </subcellularLocation>
</comment>
<dbReference type="SUPFAM" id="SSF46689">
    <property type="entry name" value="Homeodomain-like"/>
    <property type="match status" value="2"/>
</dbReference>
<dbReference type="InterPro" id="IPR001789">
    <property type="entry name" value="Sig_transdc_resp-reg_receiver"/>
</dbReference>
<evidence type="ECO:0000256" key="9">
    <source>
        <dbReference type="ARBA" id="ARBA00024867"/>
    </source>
</evidence>
<evidence type="ECO:0000256" key="2">
    <source>
        <dbReference type="ARBA" id="ARBA00018672"/>
    </source>
</evidence>
<comment type="caution">
    <text evidence="13">The sequence shown here is derived from an EMBL/GenBank/DDBJ whole genome shotgun (WGS) entry which is preliminary data.</text>
</comment>
<evidence type="ECO:0000256" key="7">
    <source>
        <dbReference type="ARBA" id="ARBA00023125"/>
    </source>
</evidence>
<dbReference type="SUPFAM" id="SSF52172">
    <property type="entry name" value="CheY-like"/>
    <property type="match status" value="1"/>
</dbReference>